<reference evidence="1" key="1">
    <citation type="submission" date="2023-10" db="EMBL/GenBank/DDBJ databases">
        <authorList>
            <person name="Domelevo Entfellner J.-B."/>
        </authorList>
    </citation>
    <scope>NUCLEOTIDE SEQUENCE</scope>
</reference>
<dbReference type="Proteomes" id="UP001189624">
    <property type="component" value="Chromosome 8"/>
</dbReference>
<protein>
    <submittedName>
        <fullName evidence="1">Uncharacterized protein</fullName>
    </submittedName>
</protein>
<dbReference type="Gramene" id="rna-AYBTSS11_LOCUS24643">
    <property type="protein sequence ID" value="CAJ1972592.1"/>
    <property type="gene ID" value="gene-AYBTSS11_LOCUS24643"/>
</dbReference>
<feature type="non-terminal residue" evidence="1">
    <location>
        <position position="170"/>
    </location>
</feature>
<sequence>MVADPRSHLQHEPHLQPINLFLPPLTLLHALSLHPLVHREPPLTLSLILSSSPSPKSCPIPAHTTNTTRHLYSHSPSLHFNTLFPHPPNLPQHCQPKSQHHHRPTPSLVARHRDQSLAQITTLMPTTLPQATTVPDSLTIAPSTQTCRFCLQSSLSLTTRPSLIAIQANG</sequence>
<name>A0AA86VLL1_9FABA</name>
<organism evidence="1 2">
    <name type="scientific">Sphenostylis stenocarpa</name>
    <dbReference type="NCBI Taxonomy" id="92480"/>
    <lineage>
        <taxon>Eukaryota</taxon>
        <taxon>Viridiplantae</taxon>
        <taxon>Streptophyta</taxon>
        <taxon>Embryophyta</taxon>
        <taxon>Tracheophyta</taxon>
        <taxon>Spermatophyta</taxon>
        <taxon>Magnoliopsida</taxon>
        <taxon>eudicotyledons</taxon>
        <taxon>Gunneridae</taxon>
        <taxon>Pentapetalae</taxon>
        <taxon>rosids</taxon>
        <taxon>fabids</taxon>
        <taxon>Fabales</taxon>
        <taxon>Fabaceae</taxon>
        <taxon>Papilionoideae</taxon>
        <taxon>50 kb inversion clade</taxon>
        <taxon>NPAAA clade</taxon>
        <taxon>indigoferoid/millettioid clade</taxon>
        <taxon>Phaseoleae</taxon>
        <taxon>Sphenostylis</taxon>
    </lineage>
</organism>
<proteinExistence type="predicted"/>
<dbReference type="AlphaFoldDB" id="A0AA86VLL1"/>
<dbReference type="EMBL" id="OY731405">
    <property type="protein sequence ID" value="CAJ1972592.1"/>
    <property type="molecule type" value="Genomic_DNA"/>
</dbReference>
<accession>A0AA86VLL1</accession>
<evidence type="ECO:0000313" key="1">
    <source>
        <dbReference type="EMBL" id="CAJ1972592.1"/>
    </source>
</evidence>
<evidence type="ECO:0000313" key="2">
    <source>
        <dbReference type="Proteomes" id="UP001189624"/>
    </source>
</evidence>
<gene>
    <name evidence="1" type="ORF">AYBTSS11_LOCUS24643</name>
</gene>
<keyword evidence="2" id="KW-1185">Reference proteome</keyword>